<dbReference type="EMBL" id="JANIIK010000048">
    <property type="protein sequence ID" value="KAJ3599250.1"/>
    <property type="molecule type" value="Genomic_DNA"/>
</dbReference>
<protein>
    <submittedName>
        <fullName evidence="1">Uncharacterized protein</fullName>
    </submittedName>
</protein>
<reference evidence="1" key="1">
    <citation type="submission" date="2022-07" db="EMBL/GenBank/DDBJ databases">
        <title>Chromosome-level genome of Muraenolepis orangiensis.</title>
        <authorList>
            <person name="Kim J."/>
        </authorList>
    </citation>
    <scope>NUCLEOTIDE SEQUENCE</scope>
    <source>
        <strain evidence="1">KU_S4_2022</strain>
        <tissue evidence="1">Muscle</tissue>
    </source>
</reference>
<dbReference type="Proteomes" id="UP001148018">
    <property type="component" value="Unassembled WGS sequence"/>
</dbReference>
<gene>
    <name evidence="1" type="ORF">NHX12_033213</name>
</gene>
<evidence type="ECO:0000313" key="1">
    <source>
        <dbReference type="EMBL" id="KAJ3599250.1"/>
    </source>
</evidence>
<feature type="non-terminal residue" evidence="1">
    <location>
        <position position="81"/>
    </location>
</feature>
<dbReference type="AlphaFoldDB" id="A0A9Q0E279"/>
<sequence length="81" mass="8666">GKENIETPDPGTRTAGFLWVPLASTMGKTGGTVFSAPWGLVDGELRNEPKTSRKNGRYQAADMGSRGFEEAWAHGGGLEEQ</sequence>
<comment type="caution">
    <text evidence="1">The sequence shown here is derived from an EMBL/GenBank/DDBJ whole genome shotgun (WGS) entry which is preliminary data.</text>
</comment>
<organism evidence="1 2">
    <name type="scientific">Muraenolepis orangiensis</name>
    <name type="common">Patagonian moray cod</name>
    <dbReference type="NCBI Taxonomy" id="630683"/>
    <lineage>
        <taxon>Eukaryota</taxon>
        <taxon>Metazoa</taxon>
        <taxon>Chordata</taxon>
        <taxon>Craniata</taxon>
        <taxon>Vertebrata</taxon>
        <taxon>Euteleostomi</taxon>
        <taxon>Actinopterygii</taxon>
        <taxon>Neopterygii</taxon>
        <taxon>Teleostei</taxon>
        <taxon>Neoteleostei</taxon>
        <taxon>Acanthomorphata</taxon>
        <taxon>Zeiogadaria</taxon>
        <taxon>Gadariae</taxon>
        <taxon>Gadiformes</taxon>
        <taxon>Muraenolepidoidei</taxon>
        <taxon>Muraenolepididae</taxon>
        <taxon>Muraenolepis</taxon>
    </lineage>
</organism>
<name>A0A9Q0E279_9TELE</name>
<keyword evidence="2" id="KW-1185">Reference proteome</keyword>
<accession>A0A9Q0E279</accession>
<proteinExistence type="predicted"/>
<evidence type="ECO:0000313" key="2">
    <source>
        <dbReference type="Proteomes" id="UP001148018"/>
    </source>
</evidence>